<keyword evidence="1" id="KW-0732">Signal</keyword>
<protein>
    <submittedName>
        <fullName evidence="2">DUF3316 domain-containing protein</fullName>
    </submittedName>
</protein>
<evidence type="ECO:0000313" key="2">
    <source>
        <dbReference type="EMBL" id="MBD8040250.1"/>
    </source>
</evidence>
<feature type="chain" id="PRO_5046307919" evidence="1">
    <location>
        <begin position="21"/>
        <end position="281"/>
    </location>
</feature>
<dbReference type="EMBL" id="JACSPP010000017">
    <property type="protein sequence ID" value="MBD8040250.1"/>
    <property type="molecule type" value="Genomic_DNA"/>
</dbReference>
<evidence type="ECO:0000313" key="3">
    <source>
        <dbReference type="Proteomes" id="UP000620874"/>
    </source>
</evidence>
<dbReference type="Pfam" id="PF11777">
    <property type="entry name" value="DUF3316"/>
    <property type="match status" value="1"/>
</dbReference>
<dbReference type="Proteomes" id="UP000620874">
    <property type="component" value="Unassembled WGS sequence"/>
</dbReference>
<accession>A0ABR8Y7S2</accession>
<dbReference type="InterPro" id="IPR016879">
    <property type="entry name" value="UCP028299"/>
</dbReference>
<comment type="caution">
    <text evidence="2">The sequence shown here is derived from an EMBL/GenBank/DDBJ whole genome shotgun (WGS) entry which is preliminary data.</text>
</comment>
<sequence length="281" mass="31943">MRLCVFILIVLTCLPTRIQAQDSLQATRHVMRSVMIGAGHNNTFETYLSPLEYEGPEVRFAYETMRMTRLMDGNVSAQNLFQLHASYTENISQTNHTYGGLVNWNYALHYQFRPAKGLKILFGPMLDLNAGVVYNRRNSNNPAQAKAYGGLGASGMLIYRFRIKNYPLTVRWQANLPLLGVMFSPEFGESYYEIFSLGNGGRNVVFTSLHNNPSLRQLLTLDFPVGNTVMRVGYVCDLQQAKVNNLKSHTYSHDFMIGVVRNLYLFHGKKHMTTPPKITPF</sequence>
<keyword evidence="3" id="KW-1185">Reference proteome</keyword>
<reference evidence="2 3" key="1">
    <citation type="submission" date="2020-08" db="EMBL/GenBank/DDBJ databases">
        <title>A Genomic Blueprint of the Chicken Gut Microbiome.</title>
        <authorList>
            <person name="Gilroy R."/>
            <person name="Ravi A."/>
            <person name="Getino M."/>
            <person name="Pursley I."/>
            <person name="Horton D.L."/>
            <person name="Alikhan N.-F."/>
            <person name="Baker D."/>
            <person name="Gharbi K."/>
            <person name="Hall N."/>
            <person name="Watson M."/>
            <person name="Adriaenssens E.M."/>
            <person name="Foster-Nyarko E."/>
            <person name="Jarju S."/>
            <person name="Secka A."/>
            <person name="Antonio M."/>
            <person name="Oren A."/>
            <person name="Chaudhuri R."/>
            <person name="La Ragione R.M."/>
            <person name="Hildebrand F."/>
            <person name="Pallen M.J."/>
        </authorList>
    </citation>
    <scope>NUCLEOTIDE SEQUENCE [LARGE SCALE GENOMIC DNA]</scope>
    <source>
        <strain evidence="2 3">Sa1CVN1</strain>
    </source>
</reference>
<organism evidence="2 3">
    <name type="scientific">Phocaeicola intestinalis</name>
    <dbReference type="NCBI Taxonomy" id="2762212"/>
    <lineage>
        <taxon>Bacteria</taxon>
        <taxon>Pseudomonadati</taxon>
        <taxon>Bacteroidota</taxon>
        <taxon>Bacteroidia</taxon>
        <taxon>Bacteroidales</taxon>
        <taxon>Bacteroidaceae</taxon>
        <taxon>Phocaeicola</taxon>
    </lineage>
</organism>
<feature type="signal peptide" evidence="1">
    <location>
        <begin position="1"/>
        <end position="20"/>
    </location>
</feature>
<evidence type="ECO:0000256" key="1">
    <source>
        <dbReference type="SAM" id="SignalP"/>
    </source>
</evidence>
<name>A0ABR8Y7S2_9BACT</name>
<proteinExistence type="predicted"/>
<gene>
    <name evidence="2" type="ORF">H9625_07295</name>
</gene>